<protein>
    <submittedName>
        <fullName evidence="1">DUF1415 domain-containing protein</fullName>
    </submittedName>
</protein>
<dbReference type="Pfam" id="PF07209">
    <property type="entry name" value="DUF1415"/>
    <property type="match status" value="1"/>
</dbReference>
<reference evidence="1 2" key="1">
    <citation type="submission" date="2019-07" db="EMBL/GenBank/DDBJ databases">
        <authorList>
            <person name="Yang M."/>
            <person name="Zhao D."/>
            <person name="Xiang H."/>
        </authorList>
    </citation>
    <scope>NUCLEOTIDE SEQUENCE [LARGE SCALE GENOMIC DNA]</scope>
    <source>
        <strain evidence="1 2">IM1326</strain>
    </source>
</reference>
<name>A0A552X3F6_9GAMM</name>
<gene>
    <name evidence="1" type="ORF">FM042_01415</name>
</gene>
<evidence type="ECO:0000313" key="1">
    <source>
        <dbReference type="EMBL" id="TRW49552.1"/>
    </source>
</evidence>
<organism evidence="1 2">
    <name type="scientific">Aliidiomarina halalkaliphila</name>
    <dbReference type="NCBI Taxonomy" id="2593535"/>
    <lineage>
        <taxon>Bacteria</taxon>
        <taxon>Pseudomonadati</taxon>
        <taxon>Pseudomonadota</taxon>
        <taxon>Gammaproteobacteria</taxon>
        <taxon>Alteromonadales</taxon>
        <taxon>Idiomarinaceae</taxon>
        <taxon>Aliidiomarina</taxon>
    </lineage>
</organism>
<sequence length="188" mass="21961">MLTTEKTEDQKLIATQRWLERVVIAHNFCPFAKPVVRAERVRYRLLDARNVEQLLHELRAECDYLDQHSETATSLLVLNHLGEDFYDYLDLVADADHWLAQENYEGIYQVASFHPEYVFAGTQASDPSNFTNRSPYPLLHILREDDVTTALADWRDPENIPERNIRHARALGTQYFRDLLIEIDSEKS</sequence>
<dbReference type="Proteomes" id="UP000320359">
    <property type="component" value="Unassembled WGS sequence"/>
</dbReference>
<keyword evidence="2" id="KW-1185">Reference proteome</keyword>
<comment type="caution">
    <text evidence="1">The sequence shown here is derived from an EMBL/GenBank/DDBJ whole genome shotgun (WGS) entry which is preliminary data.</text>
</comment>
<dbReference type="OrthoDB" id="277390at2"/>
<accession>A0A552X3F6</accession>
<dbReference type="AlphaFoldDB" id="A0A552X3F6"/>
<evidence type="ECO:0000313" key="2">
    <source>
        <dbReference type="Proteomes" id="UP000320359"/>
    </source>
</evidence>
<proteinExistence type="predicted"/>
<dbReference type="EMBL" id="VJWL01000001">
    <property type="protein sequence ID" value="TRW49552.1"/>
    <property type="molecule type" value="Genomic_DNA"/>
</dbReference>
<dbReference type="RefSeq" id="WP_143233974.1">
    <property type="nucleotide sequence ID" value="NZ_VJWL01000001.1"/>
</dbReference>
<dbReference type="InterPro" id="IPR009858">
    <property type="entry name" value="DUF1415"/>
</dbReference>